<keyword evidence="11 14" id="KW-0131">Cell cycle</keyword>
<feature type="domain" description="Mur ligase C-terminal" evidence="17">
    <location>
        <begin position="326"/>
        <end position="455"/>
    </location>
</feature>
<comment type="function">
    <text evidence="14">Cell wall formation.</text>
</comment>
<sequence>MNTAQFSPAGTLTAEDLGTVHLIGVGGVGMVGLARLLLTRGIRTTGSELREWPSLAGLRALGGTIHMTHEAANLDGVDTVVYSTAIPRDHLELVEARRRGLRVLHRSEALAAAMTGRRAIAVAGTHGKTTTTSMVTMVLQRAGEDPSFVIGGEISEVGSGAHHGTGQYFVVEADESDRSFLIYRPFVSVITNIEPDHLNTYGDLANLKAAFADFARLTDPDGFIVTCADDPGTRELAAILRAEGRRVYTYGESSDADLRLSEMASSARGVHYLAEVDGRSLGEIRLPVPGRHMGLNTAAAVLTAYLLDLPLTATTDALAAFPGVRRRFERKGVADGVLVYDEYAYHPTSITLALRTLREVAGDGRLIVVFQPYRLYRTRDLQAEIAEGLAIADEVVLLEVFGPGELRQPGEGSAALIEAIDLPAGRKVFVDSWEAAPVEVARRARPGDVVVTMGAPPISLMGDQLLDALLARTGDPGAAGTPALDGVAGTPAPDGTAATAAPIGPVGTTVAPVTEAAGTVPTAGSPGGTDGAAPTAG</sequence>
<dbReference type="Pfam" id="PF01225">
    <property type="entry name" value="Mur_ligase"/>
    <property type="match status" value="1"/>
</dbReference>
<keyword evidence="5 14" id="KW-0436">Ligase</keyword>
<dbReference type="Gene3D" id="3.90.190.20">
    <property type="entry name" value="Mur ligase, C-terminal domain"/>
    <property type="match status" value="1"/>
</dbReference>
<keyword evidence="7 14" id="KW-0547">Nucleotide-binding</keyword>
<dbReference type="PANTHER" id="PTHR43445:SF3">
    <property type="entry name" value="UDP-N-ACETYLMURAMATE--L-ALANINE LIGASE"/>
    <property type="match status" value="1"/>
</dbReference>
<keyword evidence="12 14" id="KW-0961">Cell wall biogenesis/degradation</keyword>
<evidence type="ECO:0000256" key="4">
    <source>
        <dbReference type="ARBA" id="ARBA00022490"/>
    </source>
</evidence>
<reference evidence="19 20" key="1">
    <citation type="submission" date="2023-02" db="EMBL/GenBank/DDBJ databases">
        <authorList>
            <person name="Mo P."/>
        </authorList>
    </citation>
    <scope>NUCLEOTIDE SEQUENCE [LARGE SCALE GENOMIC DNA]</scope>
    <source>
        <strain evidence="19 20">HUAS 3</strain>
    </source>
</reference>
<dbReference type="SUPFAM" id="SSF51984">
    <property type="entry name" value="MurCD N-terminal domain"/>
    <property type="match status" value="1"/>
</dbReference>
<evidence type="ECO:0000259" key="16">
    <source>
        <dbReference type="Pfam" id="PF01225"/>
    </source>
</evidence>
<dbReference type="Proteomes" id="UP001219605">
    <property type="component" value="Chromosome"/>
</dbReference>
<comment type="catalytic activity">
    <reaction evidence="13 14">
        <text>UDP-N-acetyl-alpha-D-muramate + L-alanine + ATP = UDP-N-acetyl-alpha-D-muramoyl-L-alanine + ADP + phosphate + H(+)</text>
        <dbReference type="Rhea" id="RHEA:23372"/>
        <dbReference type="ChEBI" id="CHEBI:15378"/>
        <dbReference type="ChEBI" id="CHEBI:30616"/>
        <dbReference type="ChEBI" id="CHEBI:43474"/>
        <dbReference type="ChEBI" id="CHEBI:57972"/>
        <dbReference type="ChEBI" id="CHEBI:70757"/>
        <dbReference type="ChEBI" id="CHEBI:83898"/>
        <dbReference type="ChEBI" id="CHEBI:456216"/>
        <dbReference type="EC" id="6.3.2.8"/>
    </reaction>
</comment>
<proteinExistence type="inferred from homology"/>
<gene>
    <name evidence="14 19" type="primary">murC</name>
    <name evidence="19" type="ORF">PVK37_28465</name>
</gene>
<evidence type="ECO:0000256" key="6">
    <source>
        <dbReference type="ARBA" id="ARBA00022618"/>
    </source>
</evidence>
<dbReference type="GO" id="GO:0008763">
    <property type="term" value="F:UDP-N-acetylmuramate-L-alanine ligase activity"/>
    <property type="evidence" value="ECO:0007669"/>
    <property type="project" value="UniProtKB-EC"/>
</dbReference>
<protein>
    <recommendedName>
        <fullName evidence="3 14">UDP-N-acetylmuramate--L-alanine ligase</fullName>
        <ecNumber evidence="3 14">6.3.2.8</ecNumber>
    </recommendedName>
    <alternativeName>
        <fullName evidence="14">UDP-N-acetylmuramoyl-L-alanine synthetase</fullName>
    </alternativeName>
</protein>
<dbReference type="InterPro" id="IPR050061">
    <property type="entry name" value="MurCDEF_pg_biosynth"/>
</dbReference>
<evidence type="ECO:0000259" key="18">
    <source>
        <dbReference type="Pfam" id="PF08245"/>
    </source>
</evidence>
<comment type="subcellular location">
    <subcellularLocation>
        <location evidence="1 14">Cytoplasm</location>
    </subcellularLocation>
</comment>
<feature type="compositionally biased region" description="Low complexity" evidence="15">
    <location>
        <begin position="486"/>
        <end position="509"/>
    </location>
</feature>
<evidence type="ECO:0000256" key="7">
    <source>
        <dbReference type="ARBA" id="ARBA00022741"/>
    </source>
</evidence>
<evidence type="ECO:0000256" key="3">
    <source>
        <dbReference type="ARBA" id="ARBA00012211"/>
    </source>
</evidence>
<dbReference type="InterPro" id="IPR036615">
    <property type="entry name" value="Mur_ligase_C_dom_sf"/>
</dbReference>
<evidence type="ECO:0000313" key="19">
    <source>
        <dbReference type="EMBL" id="WDZ84339.1"/>
    </source>
</evidence>
<keyword evidence="10 14" id="KW-0573">Peptidoglycan synthesis</keyword>
<dbReference type="HAMAP" id="MF_00046">
    <property type="entry name" value="MurC"/>
    <property type="match status" value="1"/>
</dbReference>
<dbReference type="SUPFAM" id="SSF53623">
    <property type="entry name" value="MurD-like peptide ligases, catalytic domain"/>
    <property type="match status" value="1"/>
</dbReference>
<comment type="similarity">
    <text evidence="14">Belongs to the MurCDEF family.</text>
</comment>
<evidence type="ECO:0000256" key="2">
    <source>
        <dbReference type="ARBA" id="ARBA00004752"/>
    </source>
</evidence>
<evidence type="ECO:0000256" key="13">
    <source>
        <dbReference type="ARBA" id="ARBA00047833"/>
    </source>
</evidence>
<evidence type="ECO:0000256" key="8">
    <source>
        <dbReference type="ARBA" id="ARBA00022840"/>
    </source>
</evidence>
<keyword evidence="9 14" id="KW-0133">Cell shape</keyword>
<dbReference type="SUPFAM" id="SSF53244">
    <property type="entry name" value="MurD-like peptide ligases, peptide-binding domain"/>
    <property type="match status" value="1"/>
</dbReference>
<keyword evidence="8 14" id="KW-0067">ATP-binding</keyword>
<dbReference type="NCBIfam" id="TIGR01082">
    <property type="entry name" value="murC"/>
    <property type="match status" value="1"/>
</dbReference>
<feature type="domain" description="Mur ligase central" evidence="18">
    <location>
        <begin position="122"/>
        <end position="303"/>
    </location>
</feature>
<dbReference type="InterPro" id="IPR013221">
    <property type="entry name" value="Mur_ligase_cen"/>
</dbReference>
<dbReference type="Pfam" id="PF08245">
    <property type="entry name" value="Mur_ligase_M"/>
    <property type="match status" value="1"/>
</dbReference>
<dbReference type="InterPro" id="IPR000713">
    <property type="entry name" value="Mur_ligase_N"/>
</dbReference>
<feature type="binding site" evidence="14">
    <location>
        <begin position="124"/>
        <end position="130"/>
    </location>
    <ligand>
        <name>ATP</name>
        <dbReference type="ChEBI" id="CHEBI:30616"/>
    </ligand>
</feature>
<dbReference type="InterPro" id="IPR036565">
    <property type="entry name" value="Mur-like_cat_sf"/>
</dbReference>
<dbReference type="RefSeq" id="WP_275030901.1">
    <property type="nucleotide sequence ID" value="NZ_CP118615.1"/>
</dbReference>
<accession>A0ABY7ZR44</accession>
<dbReference type="InterPro" id="IPR005758">
    <property type="entry name" value="UDP-N-AcMur_Ala_ligase_MurC"/>
</dbReference>
<comment type="pathway">
    <text evidence="2 14">Cell wall biogenesis; peptidoglycan biosynthesis.</text>
</comment>
<keyword evidence="4 14" id="KW-0963">Cytoplasm</keyword>
<evidence type="ECO:0000256" key="14">
    <source>
        <dbReference type="HAMAP-Rule" id="MF_00046"/>
    </source>
</evidence>
<evidence type="ECO:0000256" key="11">
    <source>
        <dbReference type="ARBA" id="ARBA00023306"/>
    </source>
</evidence>
<dbReference type="EMBL" id="CP118615">
    <property type="protein sequence ID" value="WDZ84339.1"/>
    <property type="molecule type" value="Genomic_DNA"/>
</dbReference>
<dbReference type="EC" id="6.3.2.8" evidence="3 14"/>
<name>A0ABY7ZR44_9ACTN</name>
<keyword evidence="6 14" id="KW-0132">Cell division</keyword>
<evidence type="ECO:0000256" key="10">
    <source>
        <dbReference type="ARBA" id="ARBA00022984"/>
    </source>
</evidence>
<evidence type="ECO:0000313" key="20">
    <source>
        <dbReference type="Proteomes" id="UP001219605"/>
    </source>
</evidence>
<dbReference type="InterPro" id="IPR004101">
    <property type="entry name" value="Mur_ligase_C"/>
</dbReference>
<evidence type="ECO:0000259" key="17">
    <source>
        <dbReference type="Pfam" id="PF02875"/>
    </source>
</evidence>
<evidence type="ECO:0000256" key="5">
    <source>
        <dbReference type="ARBA" id="ARBA00022598"/>
    </source>
</evidence>
<evidence type="ECO:0000256" key="12">
    <source>
        <dbReference type="ARBA" id="ARBA00023316"/>
    </source>
</evidence>
<dbReference type="Gene3D" id="3.40.1190.10">
    <property type="entry name" value="Mur-like, catalytic domain"/>
    <property type="match status" value="1"/>
</dbReference>
<dbReference type="Pfam" id="PF02875">
    <property type="entry name" value="Mur_ligase_C"/>
    <property type="match status" value="1"/>
</dbReference>
<dbReference type="Gene3D" id="3.40.50.720">
    <property type="entry name" value="NAD(P)-binding Rossmann-like Domain"/>
    <property type="match status" value="1"/>
</dbReference>
<feature type="region of interest" description="Disordered" evidence="15">
    <location>
        <begin position="481"/>
        <end position="537"/>
    </location>
</feature>
<feature type="domain" description="Mur ligase N-terminal catalytic" evidence="16">
    <location>
        <begin position="19"/>
        <end position="116"/>
    </location>
</feature>
<evidence type="ECO:0000256" key="1">
    <source>
        <dbReference type="ARBA" id="ARBA00004496"/>
    </source>
</evidence>
<keyword evidence="20" id="KW-1185">Reference proteome</keyword>
<dbReference type="PANTHER" id="PTHR43445">
    <property type="entry name" value="UDP-N-ACETYLMURAMATE--L-ALANINE LIGASE-RELATED"/>
    <property type="match status" value="1"/>
</dbReference>
<evidence type="ECO:0000256" key="9">
    <source>
        <dbReference type="ARBA" id="ARBA00022960"/>
    </source>
</evidence>
<evidence type="ECO:0000256" key="15">
    <source>
        <dbReference type="SAM" id="MobiDB-lite"/>
    </source>
</evidence>
<organism evidence="19 20">
    <name type="scientific">Micromonospora cathayae</name>
    <dbReference type="NCBI Taxonomy" id="3028804"/>
    <lineage>
        <taxon>Bacteria</taxon>
        <taxon>Bacillati</taxon>
        <taxon>Actinomycetota</taxon>
        <taxon>Actinomycetes</taxon>
        <taxon>Micromonosporales</taxon>
        <taxon>Micromonosporaceae</taxon>
        <taxon>Micromonospora</taxon>
    </lineage>
</organism>